<sequence length="59" mass="6721">MEIYGKIYTGVTEYRVEPSNFFTCRNKMGGVQMDIYQSLSILFLGGTFLIALLTYIGKK</sequence>
<feature type="transmembrane region" description="Helical" evidence="1">
    <location>
        <begin position="35"/>
        <end position="56"/>
    </location>
</feature>
<proteinExistence type="predicted"/>
<keyword evidence="3" id="KW-1185">Reference proteome</keyword>
<evidence type="ECO:0000313" key="3">
    <source>
        <dbReference type="Proteomes" id="UP001276854"/>
    </source>
</evidence>
<dbReference type="RefSeq" id="WP_318065890.1">
    <property type="nucleotide sequence ID" value="NZ_JAWONS010000280.1"/>
</dbReference>
<evidence type="ECO:0000313" key="2">
    <source>
        <dbReference type="EMBL" id="MDW2799704.1"/>
    </source>
</evidence>
<organism evidence="2 3">
    <name type="scientific">Clostridium boliviensis</name>
    <dbReference type="NCBI Taxonomy" id="318465"/>
    <lineage>
        <taxon>Bacteria</taxon>
        <taxon>Bacillati</taxon>
        <taxon>Bacillota</taxon>
        <taxon>Clostridia</taxon>
        <taxon>Eubacteriales</taxon>
        <taxon>Clostridiaceae</taxon>
        <taxon>Clostridium</taxon>
    </lineage>
</organism>
<dbReference type="EMBL" id="JAWONS010000280">
    <property type="protein sequence ID" value="MDW2799704.1"/>
    <property type="molecule type" value="Genomic_DNA"/>
</dbReference>
<accession>A0ABU4GQ00</accession>
<keyword evidence="1" id="KW-1133">Transmembrane helix</keyword>
<gene>
    <name evidence="2" type="ORF">RZO55_19195</name>
</gene>
<comment type="caution">
    <text evidence="2">The sequence shown here is derived from an EMBL/GenBank/DDBJ whole genome shotgun (WGS) entry which is preliminary data.</text>
</comment>
<dbReference type="InterPro" id="IPR031616">
    <property type="entry name" value="BsrE-like"/>
</dbReference>
<keyword evidence="1" id="KW-0472">Membrane</keyword>
<dbReference type="Proteomes" id="UP001276854">
    <property type="component" value="Unassembled WGS sequence"/>
</dbReference>
<evidence type="ECO:0000256" key="1">
    <source>
        <dbReference type="SAM" id="Phobius"/>
    </source>
</evidence>
<dbReference type="Pfam" id="PF16935">
    <property type="entry name" value="Hol_Tox"/>
    <property type="match status" value="1"/>
</dbReference>
<protein>
    <submittedName>
        <fullName evidence="2">Holin-like toxin</fullName>
    </submittedName>
</protein>
<reference evidence="2 3" key="1">
    <citation type="submission" date="2023-10" db="EMBL/GenBank/DDBJ databases">
        <title>A novel Glycoside Hydrolase 43-Like Enzyme from Clostrdium boliviensis is an Endo-xylanase, and a Candidate for Xylooligosaccharides Production from Different Xylan Substrates.</title>
        <authorList>
            <person name="Alvarez M.T."/>
            <person name="Rocabado-Villegas L.R."/>
            <person name="Salas-Veizaga D.M."/>
            <person name="Linares-Pasten J.A."/>
            <person name="Gudmundsdottir E.E."/>
            <person name="Hreggvidsson G.O."/>
            <person name="Adlercreutz P."/>
            <person name="Nordberg Karlsson E."/>
        </authorList>
    </citation>
    <scope>NUCLEOTIDE SEQUENCE [LARGE SCALE GENOMIC DNA]</scope>
    <source>
        <strain evidence="2 3">E-1</strain>
    </source>
</reference>
<name>A0ABU4GQ00_9CLOT</name>
<keyword evidence="1" id="KW-0812">Transmembrane</keyword>